<keyword evidence="1" id="KW-1133">Transmembrane helix</keyword>
<evidence type="ECO:0000256" key="1">
    <source>
        <dbReference type="SAM" id="Phobius"/>
    </source>
</evidence>
<keyword evidence="1" id="KW-0812">Transmembrane</keyword>
<dbReference type="EMBL" id="BPLQ01008462">
    <property type="protein sequence ID" value="GIY37600.1"/>
    <property type="molecule type" value="Genomic_DNA"/>
</dbReference>
<feature type="transmembrane region" description="Helical" evidence="1">
    <location>
        <begin position="12"/>
        <end position="30"/>
    </location>
</feature>
<dbReference type="Proteomes" id="UP001054837">
    <property type="component" value="Unassembled WGS sequence"/>
</dbReference>
<comment type="caution">
    <text evidence="2">The sequence shown here is derived from an EMBL/GenBank/DDBJ whole genome shotgun (WGS) entry which is preliminary data.</text>
</comment>
<dbReference type="AlphaFoldDB" id="A0AAV4SUZ2"/>
<reference evidence="2 3" key="1">
    <citation type="submission" date="2021-06" db="EMBL/GenBank/DDBJ databases">
        <title>Caerostris darwini draft genome.</title>
        <authorList>
            <person name="Kono N."/>
            <person name="Arakawa K."/>
        </authorList>
    </citation>
    <scope>NUCLEOTIDE SEQUENCE [LARGE SCALE GENOMIC DNA]</scope>
</reference>
<keyword evidence="1" id="KW-0472">Membrane</keyword>
<evidence type="ECO:0008006" key="4">
    <source>
        <dbReference type="Google" id="ProtNLM"/>
    </source>
</evidence>
<keyword evidence="3" id="KW-1185">Reference proteome</keyword>
<gene>
    <name evidence="2" type="ORF">CDAR_285831</name>
</gene>
<evidence type="ECO:0000313" key="3">
    <source>
        <dbReference type="Proteomes" id="UP001054837"/>
    </source>
</evidence>
<feature type="transmembrane region" description="Helical" evidence="1">
    <location>
        <begin position="50"/>
        <end position="78"/>
    </location>
</feature>
<protein>
    <recommendedName>
        <fullName evidence="4">CASP-like protein</fullName>
    </recommendedName>
</protein>
<proteinExistence type="predicted"/>
<evidence type="ECO:0000313" key="2">
    <source>
        <dbReference type="EMBL" id="GIY37600.1"/>
    </source>
</evidence>
<name>A0AAV4SUZ2_9ARAC</name>
<accession>A0AAV4SUZ2</accession>
<sequence>MINRLTFNRYILAVRTFCFGIVFLLGEVAINCARDLSLTFLHSDKKSGEHWFGALVCSYQDFFAFVFVIGFRAIFFLLGENDLQLKRKLIYLVVMDSETEKFTTHN</sequence>
<organism evidence="2 3">
    <name type="scientific">Caerostris darwini</name>
    <dbReference type="NCBI Taxonomy" id="1538125"/>
    <lineage>
        <taxon>Eukaryota</taxon>
        <taxon>Metazoa</taxon>
        <taxon>Ecdysozoa</taxon>
        <taxon>Arthropoda</taxon>
        <taxon>Chelicerata</taxon>
        <taxon>Arachnida</taxon>
        <taxon>Araneae</taxon>
        <taxon>Araneomorphae</taxon>
        <taxon>Entelegynae</taxon>
        <taxon>Araneoidea</taxon>
        <taxon>Araneidae</taxon>
        <taxon>Caerostris</taxon>
    </lineage>
</organism>